<evidence type="ECO:0000313" key="2">
    <source>
        <dbReference type="RefSeq" id="XP_073772762.1"/>
    </source>
</evidence>
<dbReference type="RefSeq" id="XP_073772762.1">
    <property type="nucleotide sequence ID" value="XM_073916661.1"/>
</dbReference>
<evidence type="ECO:0000313" key="1">
    <source>
        <dbReference type="Proteomes" id="UP000000437"/>
    </source>
</evidence>
<reference evidence="2" key="1">
    <citation type="submission" date="2025-08" db="UniProtKB">
        <authorList>
            <consortium name="RefSeq"/>
        </authorList>
    </citation>
    <scope>IDENTIFICATION</scope>
    <source>
        <strain evidence="2">Tuebingen</strain>
        <tissue evidence="2">Fibroblasts and whole tissue</tissue>
    </source>
</reference>
<gene>
    <name evidence="2" type="primary">LOC141376589</name>
</gene>
<protein>
    <submittedName>
        <fullName evidence="2">Uncharacterized protein</fullName>
    </submittedName>
</protein>
<keyword evidence="1" id="KW-1185">Reference proteome</keyword>
<sequence length="411" mass="44938">MAEKNLKRCVPPCSRFITAGDSHDLCLECLGEEHALAAFENADCGHCDALSRKVLRSRREFFNKAPMAHAPRGSAHARAEAERRLRSWGSQLDLADEMETDSVLSLSGSVRSNPPSVASEARSAVSSAPRGRAASSVSEETEAPQQQMQRGSGNLPPQSVEYEELVEVISHAADRFEVIDWQPAREQQQLRLTGMLDERELPSRVDPPLRHLPFCPELHDAVSKSWKNPYSARLMTPKTAIYSAVRGLGEKACTVMPMIEEDLARRRPDLKSARVPPLSSRPLRVTSGLVGKAYMTAGQSVGCLHTMSVLQAYKADLIKECLDGVGSTPEQLREALRASDLALRATKEAASSLGRSMATLVAAEQHLWLTQAEVSETDRAIFMDASISSSGLFGDAVDCVPESFDRVKKTL</sequence>
<dbReference type="Proteomes" id="UP000000437">
    <property type="component" value="Chromosome 11"/>
</dbReference>
<name>A0AC58GSP9_DANRE</name>
<accession>A0AC58GSP9</accession>
<organism evidence="1 2">
    <name type="scientific">Danio rerio</name>
    <name type="common">Zebrafish</name>
    <name type="synonym">Brachydanio rerio</name>
    <dbReference type="NCBI Taxonomy" id="7955"/>
    <lineage>
        <taxon>Eukaryota</taxon>
        <taxon>Metazoa</taxon>
        <taxon>Chordata</taxon>
        <taxon>Craniata</taxon>
        <taxon>Vertebrata</taxon>
        <taxon>Euteleostomi</taxon>
        <taxon>Actinopterygii</taxon>
        <taxon>Neopterygii</taxon>
        <taxon>Teleostei</taxon>
        <taxon>Ostariophysi</taxon>
        <taxon>Cypriniformes</taxon>
        <taxon>Danionidae</taxon>
        <taxon>Danioninae</taxon>
        <taxon>Danio</taxon>
    </lineage>
</organism>
<proteinExistence type="predicted"/>